<evidence type="ECO:0000256" key="4">
    <source>
        <dbReference type="ARBA" id="ARBA00022723"/>
    </source>
</evidence>
<gene>
    <name evidence="8" type="ORF">ACFQ5P_08975</name>
</gene>
<keyword evidence="3 7" id="KW-0808">Transferase</keyword>
<dbReference type="Gene3D" id="1.10.600.10">
    <property type="entry name" value="Farnesyl Diphosphate Synthase"/>
    <property type="match status" value="1"/>
</dbReference>
<dbReference type="GO" id="GO:0016740">
    <property type="term" value="F:transferase activity"/>
    <property type="evidence" value="ECO:0007669"/>
    <property type="project" value="UniProtKB-KW"/>
</dbReference>
<dbReference type="InterPro" id="IPR008949">
    <property type="entry name" value="Isoprenoid_synthase_dom_sf"/>
</dbReference>
<dbReference type="InterPro" id="IPR033749">
    <property type="entry name" value="Polyprenyl_synt_CS"/>
</dbReference>
<comment type="caution">
    <text evidence="8">The sequence shown here is derived from an EMBL/GenBank/DDBJ whole genome shotgun (WGS) entry which is preliminary data.</text>
</comment>
<reference evidence="9" key="1">
    <citation type="journal article" date="2019" name="Int. J. Syst. Evol. Microbiol.">
        <title>The Global Catalogue of Microorganisms (GCM) 10K type strain sequencing project: providing services to taxonomists for standard genome sequencing and annotation.</title>
        <authorList>
            <consortium name="The Broad Institute Genomics Platform"/>
            <consortium name="The Broad Institute Genome Sequencing Center for Infectious Disease"/>
            <person name="Wu L."/>
            <person name="Ma J."/>
        </authorList>
    </citation>
    <scope>NUCLEOTIDE SEQUENCE [LARGE SCALE GENOMIC DNA]</scope>
    <source>
        <strain evidence="9">CCM 8875</strain>
    </source>
</reference>
<dbReference type="PANTHER" id="PTHR43281">
    <property type="entry name" value="FARNESYL DIPHOSPHATE SYNTHASE"/>
    <property type="match status" value="1"/>
</dbReference>
<evidence type="ECO:0000313" key="9">
    <source>
        <dbReference type="Proteomes" id="UP001597302"/>
    </source>
</evidence>
<keyword evidence="9" id="KW-1185">Reference proteome</keyword>
<dbReference type="Proteomes" id="UP001597302">
    <property type="component" value="Unassembled WGS sequence"/>
</dbReference>
<keyword evidence="6" id="KW-0414">Isoprene biosynthesis</keyword>
<evidence type="ECO:0000313" key="8">
    <source>
        <dbReference type="EMBL" id="MFD1481429.1"/>
    </source>
</evidence>
<accession>A0ABW4DXR2</accession>
<sequence length="293" mass="31386">MRRDVDPIHQDLLHHRLLQIADDFGAVSDPLGAAMRHAALSSGKRFRGMLLLLAADASGGVCDTMVDAAAAIEMVHAASLIFDDMPCMDNASLRRGQPATHVTHGESRALLAGIALITEAMAVLATARGTDGRTRAQLVRILTQALGPRGLCAGQDLDLHADKSDAGIEREQDLKTGVLFVAGLEMLAVVKEFDAEDKAQMIAFGRQLGRVFQSYDDLLDVIGDRETLGKDPGRDAAAPGPKRGLLAVADLQQVSRHYQASRAQLDAMLRSKRLQAPEIAALLERVLPYGVSA</sequence>
<name>A0ABW4DXR2_9RHOB</name>
<dbReference type="SFLD" id="SFLDS00005">
    <property type="entry name" value="Isoprenoid_Synthase_Type_I"/>
    <property type="match status" value="1"/>
</dbReference>
<dbReference type="RefSeq" id="WP_131577361.1">
    <property type="nucleotide sequence ID" value="NZ_CBCSAJ010000068.1"/>
</dbReference>
<dbReference type="EMBL" id="JBHTOQ010000020">
    <property type="protein sequence ID" value="MFD1481429.1"/>
    <property type="molecule type" value="Genomic_DNA"/>
</dbReference>
<evidence type="ECO:0000256" key="2">
    <source>
        <dbReference type="ARBA" id="ARBA00006706"/>
    </source>
</evidence>
<dbReference type="EC" id="2.5.1.-" evidence="8"/>
<dbReference type="Pfam" id="PF00348">
    <property type="entry name" value="polyprenyl_synt"/>
    <property type="match status" value="1"/>
</dbReference>
<dbReference type="PANTHER" id="PTHR43281:SF1">
    <property type="entry name" value="FARNESYL DIPHOSPHATE SYNTHASE"/>
    <property type="match status" value="1"/>
</dbReference>
<evidence type="ECO:0000256" key="7">
    <source>
        <dbReference type="RuleBase" id="RU004466"/>
    </source>
</evidence>
<dbReference type="PROSITE" id="PS00723">
    <property type="entry name" value="POLYPRENYL_SYNTHASE_1"/>
    <property type="match status" value="1"/>
</dbReference>
<evidence type="ECO:0000256" key="6">
    <source>
        <dbReference type="ARBA" id="ARBA00023229"/>
    </source>
</evidence>
<evidence type="ECO:0000256" key="3">
    <source>
        <dbReference type="ARBA" id="ARBA00022679"/>
    </source>
</evidence>
<comment type="similarity">
    <text evidence="2 7">Belongs to the FPP/GGPP synthase family.</text>
</comment>
<keyword evidence="5" id="KW-0460">Magnesium</keyword>
<organism evidence="8 9">
    <name type="scientific">Paracoccus nototheniae</name>
    <dbReference type="NCBI Taxonomy" id="2489002"/>
    <lineage>
        <taxon>Bacteria</taxon>
        <taxon>Pseudomonadati</taxon>
        <taxon>Pseudomonadota</taxon>
        <taxon>Alphaproteobacteria</taxon>
        <taxon>Rhodobacterales</taxon>
        <taxon>Paracoccaceae</taxon>
        <taxon>Paracoccus</taxon>
    </lineage>
</organism>
<comment type="cofactor">
    <cofactor evidence="1">
        <name>Mg(2+)</name>
        <dbReference type="ChEBI" id="CHEBI:18420"/>
    </cofactor>
</comment>
<evidence type="ECO:0000256" key="1">
    <source>
        <dbReference type="ARBA" id="ARBA00001946"/>
    </source>
</evidence>
<dbReference type="InterPro" id="IPR000092">
    <property type="entry name" value="Polyprenyl_synt"/>
</dbReference>
<dbReference type="SUPFAM" id="SSF48576">
    <property type="entry name" value="Terpenoid synthases"/>
    <property type="match status" value="1"/>
</dbReference>
<proteinExistence type="inferred from homology"/>
<protein>
    <submittedName>
        <fullName evidence="8">Polyprenyl synthetase family protein</fullName>
        <ecNumber evidence="8">2.5.1.-</ecNumber>
    </submittedName>
</protein>
<keyword evidence="4" id="KW-0479">Metal-binding</keyword>
<evidence type="ECO:0000256" key="5">
    <source>
        <dbReference type="ARBA" id="ARBA00022842"/>
    </source>
</evidence>